<feature type="transmembrane region" description="Helical" evidence="8">
    <location>
        <begin position="193"/>
        <end position="213"/>
    </location>
</feature>
<evidence type="ECO:0000256" key="6">
    <source>
        <dbReference type="ARBA" id="ARBA00022989"/>
    </source>
</evidence>
<dbReference type="InterPro" id="IPR000515">
    <property type="entry name" value="MetI-like"/>
</dbReference>
<dbReference type="Proteomes" id="UP000184758">
    <property type="component" value="Unassembled WGS sequence"/>
</dbReference>
<organism evidence="10 11">
    <name type="scientific">Carnobacterium alterfunditum</name>
    <dbReference type="NCBI Taxonomy" id="28230"/>
    <lineage>
        <taxon>Bacteria</taxon>
        <taxon>Bacillati</taxon>
        <taxon>Bacillota</taxon>
        <taxon>Bacilli</taxon>
        <taxon>Lactobacillales</taxon>
        <taxon>Carnobacteriaceae</taxon>
        <taxon>Carnobacterium</taxon>
    </lineage>
</organism>
<evidence type="ECO:0000256" key="5">
    <source>
        <dbReference type="ARBA" id="ARBA00022970"/>
    </source>
</evidence>
<dbReference type="FunFam" id="1.10.3720.10:FF:000033">
    <property type="entry name" value="Polar amino acid ABC transporter permease"/>
    <property type="match status" value="1"/>
</dbReference>
<evidence type="ECO:0000256" key="4">
    <source>
        <dbReference type="ARBA" id="ARBA00022692"/>
    </source>
</evidence>
<dbReference type="InterPro" id="IPR010065">
    <property type="entry name" value="AA_ABC_transptr_permease_3TM"/>
</dbReference>
<protein>
    <submittedName>
        <fullName evidence="10">Amino acid ABC transporter membrane protein, PAAT family</fullName>
    </submittedName>
</protein>
<evidence type="ECO:0000256" key="3">
    <source>
        <dbReference type="ARBA" id="ARBA00022475"/>
    </source>
</evidence>
<dbReference type="InterPro" id="IPR035906">
    <property type="entry name" value="MetI-like_sf"/>
</dbReference>
<dbReference type="PANTHER" id="PTHR30614:SF0">
    <property type="entry name" value="L-CYSTINE TRANSPORT SYSTEM PERMEASE PROTEIN TCYL"/>
    <property type="match status" value="1"/>
</dbReference>
<dbReference type="STRING" id="28230.SAMN05878443_2211"/>
<comment type="subcellular location">
    <subcellularLocation>
        <location evidence="1 8">Cell membrane</location>
        <topology evidence="1 8">Multi-pass membrane protein</topology>
    </subcellularLocation>
</comment>
<evidence type="ECO:0000256" key="2">
    <source>
        <dbReference type="ARBA" id="ARBA00022448"/>
    </source>
</evidence>
<dbReference type="EMBL" id="FSRN01000001">
    <property type="protein sequence ID" value="SIO25444.1"/>
    <property type="molecule type" value="Genomic_DNA"/>
</dbReference>
<keyword evidence="5" id="KW-0029">Amino-acid transport</keyword>
<keyword evidence="11" id="KW-1185">Reference proteome</keyword>
<accession>A0A1N6I051</accession>
<dbReference type="Pfam" id="PF00528">
    <property type="entry name" value="BPD_transp_1"/>
    <property type="match status" value="1"/>
</dbReference>
<evidence type="ECO:0000256" key="1">
    <source>
        <dbReference type="ARBA" id="ARBA00004651"/>
    </source>
</evidence>
<feature type="transmembrane region" description="Helical" evidence="8">
    <location>
        <begin position="71"/>
        <end position="92"/>
    </location>
</feature>
<dbReference type="GO" id="GO:0006865">
    <property type="term" value="P:amino acid transport"/>
    <property type="evidence" value="ECO:0007669"/>
    <property type="project" value="UniProtKB-KW"/>
</dbReference>
<gene>
    <name evidence="10" type="ORF">SAMN05878443_2211</name>
</gene>
<dbReference type="GO" id="GO:0043190">
    <property type="term" value="C:ATP-binding cassette (ABC) transporter complex"/>
    <property type="evidence" value="ECO:0007669"/>
    <property type="project" value="InterPro"/>
</dbReference>
<dbReference type="InterPro" id="IPR043429">
    <property type="entry name" value="ArtM/GltK/GlnP/TcyL/YhdX-like"/>
</dbReference>
<proteinExistence type="inferred from homology"/>
<feature type="transmembrane region" description="Helical" evidence="8">
    <location>
        <begin position="28"/>
        <end position="50"/>
    </location>
</feature>
<dbReference type="GO" id="GO:0022857">
    <property type="term" value="F:transmembrane transporter activity"/>
    <property type="evidence" value="ECO:0007669"/>
    <property type="project" value="InterPro"/>
</dbReference>
<evidence type="ECO:0000256" key="7">
    <source>
        <dbReference type="ARBA" id="ARBA00023136"/>
    </source>
</evidence>
<keyword evidence="7 8" id="KW-0472">Membrane</keyword>
<dbReference type="CDD" id="cd06261">
    <property type="entry name" value="TM_PBP2"/>
    <property type="match status" value="1"/>
</dbReference>
<dbReference type="RefSeq" id="WP_034546116.1">
    <property type="nucleotide sequence ID" value="NZ_FSRN01000001.1"/>
</dbReference>
<dbReference type="Gene3D" id="1.10.3720.10">
    <property type="entry name" value="MetI-like"/>
    <property type="match status" value="1"/>
</dbReference>
<dbReference type="AlphaFoldDB" id="A0A1N6I051"/>
<reference evidence="11" key="1">
    <citation type="submission" date="2016-11" db="EMBL/GenBank/DDBJ databases">
        <authorList>
            <person name="Varghese N."/>
            <person name="Submissions S."/>
        </authorList>
    </citation>
    <scope>NUCLEOTIDE SEQUENCE [LARGE SCALE GENOMIC DNA]</scope>
    <source>
        <strain evidence="11">313</strain>
    </source>
</reference>
<dbReference type="SUPFAM" id="SSF161098">
    <property type="entry name" value="MetI-like"/>
    <property type="match status" value="1"/>
</dbReference>
<evidence type="ECO:0000259" key="9">
    <source>
        <dbReference type="PROSITE" id="PS50928"/>
    </source>
</evidence>
<evidence type="ECO:0000313" key="10">
    <source>
        <dbReference type="EMBL" id="SIO25444.1"/>
    </source>
</evidence>
<dbReference type="NCBIfam" id="TIGR01726">
    <property type="entry name" value="HEQRo_perm_3TM"/>
    <property type="match status" value="1"/>
</dbReference>
<sequence>MSEIQWQYIFDPALAIDNFSYILKGLGYTLGISLSSMVFGTIVGFLLAIMRMSNSKSLSIIARTYISFMRGTPILVFLFILYFGFPFIGIQFEAVNAAIIGFSLNSAAYSAEIIRAALHSVDHGQWEAAYALGLKWPFIMRKVIIPQAMRLAIPPMSNVMLDLIKGTSLAAMITVPEIFQQAKIVGGREFDYMTMYILVALIYWAICSVFTIFQRYLEKKASIYIN</sequence>
<dbReference type="PROSITE" id="PS50928">
    <property type="entry name" value="ABC_TM1"/>
    <property type="match status" value="1"/>
</dbReference>
<dbReference type="PANTHER" id="PTHR30614">
    <property type="entry name" value="MEMBRANE COMPONENT OF AMINO ACID ABC TRANSPORTER"/>
    <property type="match status" value="1"/>
</dbReference>
<dbReference type="eggNOG" id="COG0765">
    <property type="taxonomic scope" value="Bacteria"/>
</dbReference>
<evidence type="ECO:0000313" key="11">
    <source>
        <dbReference type="Proteomes" id="UP000184758"/>
    </source>
</evidence>
<evidence type="ECO:0000256" key="8">
    <source>
        <dbReference type="RuleBase" id="RU363032"/>
    </source>
</evidence>
<keyword evidence="4 8" id="KW-0812">Transmembrane</keyword>
<keyword evidence="6 8" id="KW-1133">Transmembrane helix</keyword>
<name>A0A1N6I051_9LACT</name>
<dbReference type="OrthoDB" id="9787841at2"/>
<keyword evidence="2 8" id="KW-0813">Transport</keyword>
<feature type="domain" description="ABC transmembrane type-1" evidence="9">
    <location>
        <begin position="26"/>
        <end position="214"/>
    </location>
</feature>
<comment type="similarity">
    <text evidence="8">Belongs to the binding-protein-dependent transport system permease family.</text>
</comment>
<keyword evidence="3" id="KW-1003">Cell membrane</keyword>